<evidence type="ECO:0000313" key="3">
    <source>
        <dbReference type="Proteomes" id="UP000030753"/>
    </source>
</evidence>
<dbReference type="AlphaFoldDB" id="W9J6L8"/>
<dbReference type="HOGENOM" id="CLU_2527501_0_0_1"/>
<proteinExistence type="predicted"/>
<feature type="region of interest" description="Disordered" evidence="1">
    <location>
        <begin position="46"/>
        <end position="84"/>
    </location>
</feature>
<feature type="compositionally biased region" description="Basic and acidic residues" evidence="1">
    <location>
        <begin position="51"/>
        <end position="61"/>
    </location>
</feature>
<reference evidence="2 3" key="1">
    <citation type="submission" date="2011-06" db="EMBL/GenBank/DDBJ databases">
        <title>The Genome Sequence of Fusarium oxysporum FOSC 3-a.</title>
        <authorList>
            <consortium name="The Broad Institute Genome Sequencing Platform"/>
            <person name="Ma L.-J."/>
            <person name="Gale L.R."/>
            <person name="Schwartz D.C."/>
            <person name="Zhou S."/>
            <person name="Corby-Kistler H."/>
            <person name="Young S.K."/>
            <person name="Zeng Q."/>
            <person name="Gargeya S."/>
            <person name="Fitzgerald M."/>
            <person name="Haas B."/>
            <person name="Abouelleil A."/>
            <person name="Alvarado L."/>
            <person name="Arachchi H.M."/>
            <person name="Berlin A."/>
            <person name="Brown A."/>
            <person name="Chapman S.B."/>
            <person name="Chen Z."/>
            <person name="Dunbar C."/>
            <person name="Freedman E."/>
            <person name="Gearin G."/>
            <person name="Gellesch M."/>
            <person name="Goldberg J."/>
            <person name="Griggs A."/>
            <person name="Gujja S."/>
            <person name="Heiman D."/>
            <person name="Howarth C."/>
            <person name="Larson L."/>
            <person name="Lui A."/>
            <person name="MacDonald P.J.P."/>
            <person name="Mehta T."/>
            <person name="Montmayeur A."/>
            <person name="Murphy C."/>
            <person name="Neiman D."/>
            <person name="Pearson M."/>
            <person name="Priest M."/>
            <person name="Roberts A."/>
            <person name="Saif S."/>
            <person name="Shea T."/>
            <person name="Shenoy N."/>
            <person name="Sisk P."/>
            <person name="Stolte C."/>
            <person name="Sykes S."/>
            <person name="Wortman J."/>
            <person name="Nusbaum C."/>
            <person name="Birren B."/>
        </authorList>
    </citation>
    <scope>NUCLEOTIDE SEQUENCE [LARGE SCALE GENOMIC DNA]</scope>
    <source>
        <strain evidence="3">FOSC 3-a</strain>
    </source>
</reference>
<organism evidence="2 3">
    <name type="scientific">Fusarium oxysporum NRRL 32931</name>
    <dbReference type="NCBI Taxonomy" id="660029"/>
    <lineage>
        <taxon>Eukaryota</taxon>
        <taxon>Fungi</taxon>
        <taxon>Dikarya</taxon>
        <taxon>Ascomycota</taxon>
        <taxon>Pezizomycotina</taxon>
        <taxon>Sordariomycetes</taxon>
        <taxon>Hypocreomycetidae</taxon>
        <taxon>Hypocreales</taxon>
        <taxon>Nectriaceae</taxon>
        <taxon>Fusarium</taxon>
        <taxon>Fusarium oxysporum species complex</taxon>
    </lineage>
</organism>
<protein>
    <submittedName>
        <fullName evidence="2">Uncharacterized protein</fullName>
    </submittedName>
</protein>
<dbReference type="EMBL" id="JH717839">
    <property type="protein sequence ID" value="EWZ02658.1"/>
    <property type="molecule type" value="Genomic_DNA"/>
</dbReference>
<feature type="compositionally biased region" description="Pro residues" evidence="1">
    <location>
        <begin position="75"/>
        <end position="84"/>
    </location>
</feature>
<dbReference type="Proteomes" id="UP000030753">
    <property type="component" value="Unassembled WGS sequence"/>
</dbReference>
<evidence type="ECO:0000256" key="1">
    <source>
        <dbReference type="SAM" id="MobiDB-lite"/>
    </source>
</evidence>
<name>W9J6L8_FUSOX</name>
<accession>W9J6L8</accession>
<gene>
    <name evidence="2" type="ORF">FOYG_01888</name>
</gene>
<sequence>MAWIYNETAALSKIWGTIASIKKAISHTTTITKATFEKKTALKNDMQNNDIQHRGAQHDEIQYDETQLYGRAREPPPPPLSNKE</sequence>
<evidence type="ECO:0000313" key="2">
    <source>
        <dbReference type="EMBL" id="EWZ02658.1"/>
    </source>
</evidence>